<dbReference type="SUPFAM" id="SSF51735">
    <property type="entry name" value="NAD(P)-binding Rossmann-fold domains"/>
    <property type="match status" value="1"/>
</dbReference>
<dbReference type="Gene3D" id="3.40.50.720">
    <property type="entry name" value="NAD(P)-binding Rossmann-like Domain"/>
    <property type="match status" value="1"/>
</dbReference>
<evidence type="ECO:0000256" key="1">
    <source>
        <dbReference type="ARBA" id="ARBA00006484"/>
    </source>
</evidence>
<comment type="similarity">
    <text evidence="1">Belongs to the short-chain dehydrogenases/reductases (SDR) family.</text>
</comment>
<evidence type="ECO:0000256" key="3">
    <source>
        <dbReference type="SAM" id="MobiDB-lite"/>
    </source>
</evidence>
<gene>
    <name evidence="4" type="ORF">AVDCRST_MAG58-1171</name>
</gene>
<dbReference type="PRINTS" id="PR00081">
    <property type="entry name" value="GDHRDH"/>
</dbReference>
<evidence type="ECO:0008006" key="5">
    <source>
        <dbReference type="Google" id="ProtNLM"/>
    </source>
</evidence>
<proteinExistence type="inferred from homology"/>
<feature type="region of interest" description="Disordered" evidence="3">
    <location>
        <begin position="1"/>
        <end position="47"/>
    </location>
</feature>
<dbReference type="PRINTS" id="PR00080">
    <property type="entry name" value="SDRFAMILY"/>
</dbReference>
<dbReference type="PANTHER" id="PTHR48107:SF16">
    <property type="entry name" value="NADPH-DEPENDENT ALDEHYDE REDUCTASE 1, CHLOROPLASTIC"/>
    <property type="match status" value="1"/>
</dbReference>
<organism evidence="4">
    <name type="scientific">uncultured Rubrobacteraceae bacterium</name>
    <dbReference type="NCBI Taxonomy" id="349277"/>
    <lineage>
        <taxon>Bacteria</taxon>
        <taxon>Bacillati</taxon>
        <taxon>Actinomycetota</taxon>
        <taxon>Rubrobacteria</taxon>
        <taxon>Rubrobacterales</taxon>
        <taxon>Rubrobacteraceae</taxon>
        <taxon>environmental samples</taxon>
    </lineage>
</organism>
<dbReference type="InterPro" id="IPR020904">
    <property type="entry name" value="Sc_DH/Rdtase_CS"/>
</dbReference>
<accession>A0A6J4QTQ8</accession>
<evidence type="ECO:0000313" key="4">
    <source>
        <dbReference type="EMBL" id="CAA9454809.1"/>
    </source>
</evidence>
<dbReference type="EMBL" id="CADCVF010000033">
    <property type="protein sequence ID" value="CAA9454809.1"/>
    <property type="molecule type" value="Genomic_DNA"/>
</dbReference>
<sequence length="300" mass="32193">MSQERHAQQDPTLKHPQPTSFPEQDQRDKHPGLEGQMEPRPDYGEETYRGCSRLEDRAAVITGGDSGIGRAVALAFAREGADVLISYLEAEEPDAEETARVVEESGKRCVRVPGDISEEAQCNRVIERAVEEFGRVDVLVNNAAHQRTVSGVVDVSTELLDKTFKTNIYAMFWLVKAAIPHMPQGGAIINVGSAQAFKPSPTLLPYSATKGSIVTFTEGLAQDVVQYGLRANCVAPGPVWTPIIPASMEGETVSQFGAQSPMGRPGQPVELAPAFVFLASDDASYVNGSVIDVTGGQPVA</sequence>
<dbReference type="PANTHER" id="PTHR48107">
    <property type="entry name" value="NADPH-DEPENDENT ALDEHYDE REDUCTASE-LIKE PROTEIN, CHLOROPLASTIC-RELATED"/>
    <property type="match status" value="1"/>
</dbReference>
<dbReference type="NCBIfam" id="NF005559">
    <property type="entry name" value="PRK07231.1"/>
    <property type="match status" value="1"/>
</dbReference>
<feature type="compositionally biased region" description="Basic and acidic residues" evidence="3">
    <location>
        <begin position="24"/>
        <end position="47"/>
    </location>
</feature>
<dbReference type="Pfam" id="PF13561">
    <property type="entry name" value="adh_short_C2"/>
    <property type="match status" value="1"/>
</dbReference>
<dbReference type="GO" id="GO:0016614">
    <property type="term" value="F:oxidoreductase activity, acting on CH-OH group of donors"/>
    <property type="evidence" value="ECO:0007669"/>
    <property type="project" value="UniProtKB-ARBA"/>
</dbReference>
<reference evidence="4" key="1">
    <citation type="submission" date="2020-02" db="EMBL/GenBank/DDBJ databases">
        <authorList>
            <person name="Meier V. D."/>
        </authorList>
    </citation>
    <scope>NUCLEOTIDE SEQUENCE</scope>
    <source>
        <strain evidence="4">AVDCRST_MAG58</strain>
    </source>
</reference>
<dbReference type="FunFam" id="3.40.50.720:FF:000084">
    <property type="entry name" value="Short-chain dehydrogenase reductase"/>
    <property type="match status" value="1"/>
</dbReference>
<dbReference type="AlphaFoldDB" id="A0A6J4QTQ8"/>
<evidence type="ECO:0000256" key="2">
    <source>
        <dbReference type="ARBA" id="ARBA00023002"/>
    </source>
</evidence>
<name>A0A6J4QTQ8_9ACTN</name>
<dbReference type="PROSITE" id="PS00061">
    <property type="entry name" value="ADH_SHORT"/>
    <property type="match status" value="1"/>
</dbReference>
<dbReference type="InterPro" id="IPR036291">
    <property type="entry name" value="NAD(P)-bd_dom_sf"/>
</dbReference>
<keyword evidence="2" id="KW-0560">Oxidoreductase</keyword>
<dbReference type="InterPro" id="IPR002347">
    <property type="entry name" value="SDR_fam"/>
</dbReference>
<protein>
    <recommendedName>
        <fullName evidence="5">Dehydrogenases with different specificities (Related to short-chain alcohol dehydrogenases)</fullName>
    </recommendedName>
</protein>